<organism evidence="2 3">
    <name type="scientific">Alkalibacterium iburiense</name>
    <dbReference type="NCBI Taxonomy" id="290589"/>
    <lineage>
        <taxon>Bacteria</taxon>
        <taxon>Bacillati</taxon>
        <taxon>Bacillota</taxon>
        <taxon>Bacilli</taxon>
        <taxon>Lactobacillales</taxon>
        <taxon>Carnobacteriaceae</taxon>
        <taxon>Alkalibacterium</taxon>
    </lineage>
</organism>
<protein>
    <recommendedName>
        <fullName evidence="1">Plasmid pRiA4b Orf3-like domain-containing protein</fullName>
    </recommendedName>
</protein>
<accession>A0ABP3HBP4</accession>
<gene>
    <name evidence="2" type="ORF">GCM10008932_17340</name>
</gene>
<evidence type="ECO:0000259" key="1">
    <source>
        <dbReference type="Pfam" id="PF07929"/>
    </source>
</evidence>
<comment type="caution">
    <text evidence="2">The sequence shown here is derived from an EMBL/GenBank/DDBJ whole genome shotgun (WGS) entry which is preliminary data.</text>
</comment>
<reference evidence="3" key="1">
    <citation type="journal article" date="2019" name="Int. J. Syst. Evol. Microbiol.">
        <title>The Global Catalogue of Microorganisms (GCM) 10K type strain sequencing project: providing services to taxonomists for standard genome sequencing and annotation.</title>
        <authorList>
            <consortium name="The Broad Institute Genomics Platform"/>
            <consortium name="The Broad Institute Genome Sequencing Center for Infectious Disease"/>
            <person name="Wu L."/>
            <person name="Ma J."/>
        </authorList>
    </citation>
    <scope>NUCLEOTIDE SEQUENCE [LARGE SCALE GENOMIC DNA]</scope>
    <source>
        <strain evidence="3">JCM 12662</strain>
    </source>
</reference>
<feature type="domain" description="Plasmid pRiA4b Orf3-like" evidence="1">
    <location>
        <begin position="6"/>
        <end position="60"/>
    </location>
</feature>
<name>A0ABP3HBP4_9LACT</name>
<dbReference type="Pfam" id="PF07929">
    <property type="entry name" value="PRiA4_ORF3"/>
    <property type="match status" value="1"/>
</dbReference>
<dbReference type="SUPFAM" id="SSF159941">
    <property type="entry name" value="MM3350-like"/>
    <property type="match status" value="1"/>
</dbReference>
<evidence type="ECO:0000313" key="3">
    <source>
        <dbReference type="Proteomes" id="UP001501166"/>
    </source>
</evidence>
<dbReference type="InterPro" id="IPR024047">
    <property type="entry name" value="MM3350-like_sf"/>
</dbReference>
<evidence type="ECO:0000313" key="2">
    <source>
        <dbReference type="EMBL" id="GAA0365695.1"/>
    </source>
</evidence>
<dbReference type="InterPro" id="IPR012912">
    <property type="entry name" value="Plasmid_pRiA4b_Orf3-like"/>
</dbReference>
<sequence length="76" mass="9315">MSLKLDTEPDVIRKLHVPMTYTFNQLHHILQEAFMWDDYHLHQFVFNRQNERSICLVDDDESFGYKEKYQMMKKCS</sequence>
<keyword evidence="3" id="KW-1185">Reference proteome</keyword>
<dbReference type="Proteomes" id="UP001501166">
    <property type="component" value="Unassembled WGS sequence"/>
</dbReference>
<dbReference type="PANTHER" id="PTHR41878:SF1">
    <property type="entry name" value="TNPR PROTEIN"/>
    <property type="match status" value="1"/>
</dbReference>
<proteinExistence type="predicted"/>
<dbReference type="PANTHER" id="PTHR41878">
    <property type="entry name" value="LEXA REPRESSOR-RELATED"/>
    <property type="match status" value="1"/>
</dbReference>
<dbReference type="EMBL" id="BAAACW010000110">
    <property type="protein sequence ID" value="GAA0365695.1"/>
    <property type="molecule type" value="Genomic_DNA"/>
</dbReference>
<dbReference type="Gene3D" id="3.10.290.30">
    <property type="entry name" value="MM3350-like"/>
    <property type="match status" value="1"/>
</dbReference>